<dbReference type="Pfam" id="PF04542">
    <property type="entry name" value="Sigma70_r2"/>
    <property type="match status" value="1"/>
</dbReference>
<dbReference type="InterPro" id="IPR014284">
    <property type="entry name" value="RNA_pol_sigma-70_dom"/>
</dbReference>
<reference evidence="7 8" key="1">
    <citation type="submission" date="2018-08" db="EMBL/GenBank/DDBJ databases">
        <title>Sequencing the genomes of 1000 actinobacteria strains.</title>
        <authorList>
            <person name="Klenk H.-P."/>
        </authorList>
    </citation>
    <scope>NUCLEOTIDE SEQUENCE [LARGE SCALE GENOMIC DNA]</scope>
    <source>
        <strain evidence="7 8">DSM 43927</strain>
    </source>
</reference>
<keyword evidence="2" id="KW-0805">Transcription regulation</keyword>
<protein>
    <submittedName>
        <fullName evidence="7">RNA polymerase sigma-70 factor (ECF subfamily)</fullName>
    </submittedName>
</protein>
<dbReference type="EMBL" id="QTTT01000001">
    <property type="protein sequence ID" value="REE97743.1"/>
    <property type="molecule type" value="Genomic_DNA"/>
</dbReference>
<name>A0A3D9SUN7_9ACTN</name>
<dbReference type="InterPro" id="IPR013324">
    <property type="entry name" value="RNA_pol_sigma_r3/r4-like"/>
</dbReference>
<keyword evidence="4" id="KW-0804">Transcription</keyword>
<dbReference type="SUPFAM" id="SSF88659">
    <property type="entry name" value="Sigma3 and sigma4 domains of RNA polymerase sigma factors"/>
    <property type="match status" value="1"/>
</dbReference>
<dbReference type="PANTHER" id="PTHR43133">
    <property type="entry name" value="RNA POLYMERASE ECF-TYPE SIGMA FACTO"/>
    <property type="match status" value="1"/>
</dbReference>
<dbReference type="InterPro" id="IPR013249">
    <property type="entry name" value="RNA_pol_sigma70_r4_t2"/>
</dbReference>
<dbReference type="AlphaFoldDB" id="A0A3D9SUN7"/>
<dbReference type="InterPro" id="IPR007627">
    <property type="entry name" value="RNA_pol_sigma70_r2"/>
</dbReference>
<dbReference type="CDD" id="cd06171">
    <property type="entry name" value="Sigma70_r4"/>
    <property type="match status" value="1"/>
</dbReference>
<dbReference type="Pfam" id="PF08281">
    <property type="entry name" value="Sigma70_r4_2"/>
    <property type="match status" value="1"/>
</dbReference>
<dbReference type="Proteomes" id="UP000256661">
    <property type="component" value="Unassembled WGS sequence"/>
</dbReference>
<dbReference type="GO" id="GO:0003677">
    <property type="term" value="F:DNA binding"/>
    <property type="evidence" value="ECO:0007669"/>
    <property type="project" value="InterPro"/>
</dbReference>
<evidence type="ECO:0000313" key="8">
    <source>
        <dbReference type="Proteomes" id="UP000256661"/>
    </source>
</evidence>
<dbReference type="GO" id="GO:0006352">
    <property type="term" value="P:DNA-templated transcription initiation"/>
    <property type="evidence" value="ECO:0007669"/>
    <property type="project" value="InterPro"/>
</dbReference>
<accession>A0A3D9SUN7</accession>
<evidence type="ECO:0000313" key="7">
    <source>
        <dbReference type="EMBL" id="REE97743.1"/>
    </source>
</evidence>
<comment type="similarity">
    <text evidence="1">Belongs to the sigma-70 factor family. ECF subfamily.</text>
</comment>
<proteinExistence type="inferred from homology"/>
<dbReference type="InterPro" id="IPR039425">
    <property type="entry name" value="RNA_pol_sigma-70-like"/>
</dbReference>
<evidence type="ECO:0000256" key="1">
    <source>
        <dbReference type="ARBA" id="ARBA00010641"/>
    </source>
</evidence>
<keyword evidence="3" id="KW-0731">Sigma factor</keyword>
<dbReference type="SUPFAM" id="SSF88946">
    <property type="entry name" value="Sigma2 domain of RNA polymerase sigma factors"/>
    <property type="match status" value="1"/>
</dbReference>
<comment type="caution">
    <text evidence="7">The sequence shown here is derived from an EMBL/GenBank/DDBJ whole genome shotgun (WGS) entry which is preliminary data.</text>
</comment>
<evidence type="ECO:0000256" key="3">
    <source>
        <dbReference type="ARBA" id="ARBA00023082"/>
    </source>
</evidence>
<dbReference type="NCBIfam" id="TIGR02937">
    <property type="entry name" value="sigma70-ECF"/>
    <property type="match status" value="1"/>
</dbReference>
<feature type="domain" description="RNA polymerase sigma-70 region 2" evidence="5">
    <location>
        <begin position="49"/>
        <end position="114"/>
    </location>
</feature>
<organism evidence="7 8">
    <name type="scientific">Thermomonospora umbrina</name>
    <dbReference type="NCBI Taxonomy" id="111806"/>
    <lineage>
        <taxon>Bacteria</taxon>
        <taxon>Bacillati</taxon>
        <taxon>Actinomycetota</taxon>
        <taxon>Actinomycetes</taxon>
        <taxon>Streptosporangiales</taxon>
        <taxon>Thermomonosporaceae</taxon>
        <taxon>Thermomonospora</taxon>
    </lineage>
</organism>
<dbReference type="GO" id="GO:0016987">
    <property type="term" value="F:sigma factor activity"/>
    <property type="evidence" value="ECO:0007669"/>
    <property type="project" value="UniProtKB-KW"/>
</dbReference>
<evidence type="ECO:0000256" key="2">
    <source>
        <dbReference type="ARBA" id="ARBA00023015"/>
    </source>
</evidence>
<evidence type="ECO:0000259" key="5">
    <source>
        <dbReference type="Pfam" id="PF04542"/>
    </source>
</evidence>
<dbReference type="PANTHER" id="PTHR43133:SF25">
    <property type="entry name" value="RNA POLYMERASE SIGMA FACTOR RFAY-RELATED"/>
    <property type="match status" value="1"/>
</dbReference>
<evidence type="ECO:0000259" key="6">
    <source>
        <dbReference type="Pfam" id="PF08281"/>
    </source>
</evidence>
<dbReference type="InterPro" id="IPR036388">
    <property type="entry name" value="WH-like_DNA-bd_sf"/>
</dbReference>
<keyword evidence="8" id="KW-1185">Reference proteome</keyword>
<evidence type="ECO:0000256" key="4">
    <source>
        <dbReference type="ARBA" id="ARBA00023163"/>
    </source>
</evidence>
<sequence>MASGNQHRPSLQKGAACMDPTPLLVAEGLTDASIIERSRREPERFSMIFDRYFTAIHRYASARLGPAAADDVAAETFLAAFDRRHRYDLAHPEARAWLYGIATNLIGRHRRSEVRLYRALSRSTTREDTGDHAARVADRVSAQRIGPDLARGLAGLSKGDRDALLLVACAQFSYAEVARALNIPVGTVGSRINRARRKLRTALGPTASEVTHHG</sequence>
<gene>
    <name evidence="7" type="ORF">DFJ69_3218</name>
</gene>
<feature type="domain" description="RNA polymerase sigma factor 70 region 4 type 2" evidence="6">
    <location>
        <begin position="151"/>
        <end position="199"/>
    </location>
</feature>
<dbReference type="Gene3D" id="1.10.10.10">
    <property type="entry name" value="Winged helix-like DNA-binding domain superfamily/Winged helix DNA-binding domain"/>
    <property type="match status" value="1"/>
</dbReference>
<dbReference type="Gene3D" id="1.10.1740.10">
    <property type="match status" value="1"/>
</dbReference>
<dbReference type="InterPro" id="IPR013325">
    <property type="entry name" value="RNA_pol_sigma_r2"/>
</dbReference>